<name>A0A5J4T0I3_9ZZZZ</name>
<feature type="domain" description="HipA-like C-terminal" evidence="3">
    <location>
        <begin position="7"/>
        <end position="120"/>
    </location>
</feature>
<keyword evidence="1" id="KW-0808">Transferase</keyword>
<reference evidence="4" key="1">
    <citation type="submission" date="2019-03" db="EMBL/GenBank/DDBJ databases">
        <title>Single cell metagenomics reveals metabolic interactions within the superorganism composed of flagellate Streblomastix strix and complex community of Bacteroidetes bacteria on its surface.</title>
        <authorList>
            <person name="Treitli S.C."/>
            <person name="Kolisko M."/>
            <person name="Husnik F."/>
            <person name="Keeling P."/>
            <person name="Hampl V."/>
        </authorList>
    </citation>
    <scope>NUCLEOTIDE SEQUENCE</scope>
    <source>
        <strain evidence="4">STM</strain>
    </source>
</reference>
<evidence type="ECO:0000256" key="1">
    <source>
        <dbReference type="ARBA" id="ARBA00022679"/>
    </source>
</evidence>
<evidence type="ECO:0000256" key="2">
    <source>
        <dbReference type="ARBA" id="ARBA00022777"/>
    </source>
</evidence>
<evidence type="ECO:0000313" key="4">
    <source>
        <dbReference type="EMBL" id="KAA6351959.1"/>
    </source>
</evidence>
<evidence type="ECO:0000259" key="3">
    <source>
        <dbReference type="Pfam" id="PF07804"/>
    </source>
</evidence>
<dbReference type="GO" id="GO:0005829">
    <property type="term" value="C:cytosol"/>
    <property type="evidence" value="ECO:0007669"/>
    <property type="project" value="TreeGrafter"/>
</dbReference>
<dbReference type="GO" id="GO:0004674">
    <property type="term" value="F:protein serine/threonine kinase activity"/>
    <property type="evidence" value="ECO:0007669"/>
    <property type="project" value="TreeGrafter"/>
</dbReference>
<dbReference type="Pfam" id="PF07804">
    <property type="entry name" value="HipA_C"/>
    <property type="match status" value="1"/>
</dbReference>
<comment type="caution">
    <text evidence="4">The sequence shown here is derived from an EMBL/GenBank/DDBJ whole genome shotgun (WGS) entry which is preliminary data.</text>
</comment>
<sequence length="147" mass="16783">MAPGSDSYGDIFALIRRLNLPYEDSLQQYLRMVFNVIFRNVDDHAKNFAFCMTRDGKWSLSPAYDLTYSIDLTAPSYSNRHSLTVNGKKGNITRTDLETVAINNDIQDYKALIDAVAHTVDKFKEYAKELNINELIIKSICSDFVLM</sequence>
<proteinExistence type="predicted"/>
<dbReference type="PANTHER" id="PTHR37419">
    <property type="entry name" value="SERINE/THREONINE-PROTEIN KINASE TOXIN HIPA"/>
    <property type="match status" value="1"/>
</dbReference>
<gene>
    <name evidence="4" type="ORF">EZS27_000756</name>
</gene>
<dbReference type="InterPro" id="IPR012893">
    <property type="entry name" value="HipA-like_C"/>
</dbReference>
<dbReference type="PANTHER" id="PTHR37419:SF8">
    <property type="entry name" value="TOXIN YJJJ"/>
    <property type="match status" value="1"/>
</dbReference>
<accession>A0A5J4T0I3</accession>
<organism evidence="4">
    <name type="scientific">termite gut metagenome</name>
    <dbReference type="NCBI Taxonomy" id="433724"/>
    <lineage>
        <taxon>unclassified sequences</taxon>
        <taxon>metagenomes</taxon>
        <taxon>organismal metagenomes</taxon>
    </lineage>
</organism>
<dbReference type="EMBL" id="SNRY01000007">
    <property type="protein sequence ID" value="KAA6351959.1"/>
    <property type="molecule type" value="Genomic_DNA"/>
</dbReference>
<keyword evidence="2" id="KW-0418">Kinase</keyword>
<protein>
    <recommendedName>
        <fullName evidence="3">HipA-like C-terminal domain-containing protein</fullName>
    </recommendedName>
</protein>
<dbReference type="Gene3D" id="1.10.1070.20">
    <property type="match status" value="1"/>
</dbReference>
<dbReference type="AlphaFoldDB" id="A0A5J4T0I3"/>
<dbReference type="InterPro" id="IPR052028">
    <property type="entry name" value="HipA_Ser/Thr_kinase"/>
</dbReference>